<accession>A0A093Y3K0</accession>
<dbReference type="CDD" id="cd12148">
    <property type="entry name" value="fungal_TF_MHR"/>
    <property type="match status" value="1"/>
</dbReference>
<keyword evidence="4" id="KW-0539">Nucleus</keyword>
<dbReference type="InterPro" id="IPR001138">
    <property type="entry name" value="Zn2Cys6_DnaBD"/>
</dbReference>
<protein>
    <submittedName>
        <fullName evidence="6">Glucose transport transcription regulator RGT1</fullName>
    </submittedName>
</protein>
<evidence type="ECO:0000256" key="3">
    <source>
        <dbReference type="ARBA" id="ARBA00023163"/>
    </source>
</evidence>
<evidence type="ECO:0000256" key="1">
    <source>
        <dbReference type="ARBA" id="ARBA00023015"/>
    </source>
</evidence>
<dbReference type="GO" id="GO:0008270">
    <property type="term" value="F:zinc ion binding"/>
    <property type="evidence" value="ECO:0007669"/>
    <property type="project" value="InterPro"/>
</dbReference>
<sequence>MLNKYPSNEQLTNTDVPETRKMSDKFKDFKFIERRRRVRKGTHSCWECRRRKIRCQFSSDDDNACLPCQARGSSCTSQEFIDDTQPKPRSDGIVQRLEKLETLIGKLVEPESFRKNNTSTRMSWYGILPTISTPTKDDFDEPLNIETPVADDAPIGFLLNLQQMSGLVQSDQNVLNSKPSVAKQTFETNTDPWYGDLSRTLFTLFPSQEMVDSIVKFSTGGHYLASRLYSSCDIALGQTELLPALREIPPATSHPAVLAKRLLQLSICIQQLKSGFDDENTKSQARPVQVMDSIINAVMNNVTSNDSLVCNYEGLECLIIQGFWLENAGNLRKAWLTYRKAMNVGLLMGIDQTNCNAEKIAEHSSTPDKRIPLETMWFRIVSCDRFLSLLLGLPAGSMDNSFASHEIMGRLTAMERLERLQAVASARIIERNRNKSSHDYVSTQAIDIYLEDAAGNMQTDWWLETEAFNSEDRAIMGRQIMQISLQINHYSLLVLLHLPYMLRDPAENRYQYSKAICINSSREVLQRFIGLRKLVNSPFTCRHVDYAALFAAMTLLLSYLKQHANTDIPQTMPPFNRRQADRRLVEVVCSRMQELASTTHDKVSKESAATIRHMMPILDSIDSSLVKRPNKTEYEPVCLTIPYVGSVRFYPSTVNRFHVQPPIAADRPEVPIQFASITPTMDSLDDSIIDGMFMELEPNNDSVSWFPDMAAEVENWGLQGVESTYWSLLQDDMFSTKR</sequence>
<evidence type="ECO:0000313" key="6">
    <source>
        <dbReference type="EMBL" id="KFX52043.1"/>
    </source>
</evidence>
<organism evidence="6">
    <name type="scientific">Talaromyces marneffei PM1</name>
    <dbReference type="NCBI Taxonomy" id="1077442"/>
    <lineage>
        <taxon>Eukaryota</taxon>
        <taxon>Fungi</taxon>
        <taxon>Dikarya</taxon>
        <taxon>Ascomycota</taxon>
        <taxon>Pezizomycotina</taxon>
        <taxon>Eurotiomycetes</taxon>
        <taxon>Eurotiomycetidae</taxon>
        <taxon>Eurotiales</taxon>
        <taxon>Trichocomaceae</taxon>
        <taxon>Talaromyces</taxon>
        <taxon>Talaromyces sect. Talaromyces</taxon>
    </lineage>
</organism>
<evidence type="ECO:0000259" key="5">
    <source>
        <dbReference type="PROSITE" id="PS50048"/>
    </source>
</evidence>
<dbReference type="HOGENOM" id="CLU_004804_0_1_1"/>
<gene>
    <name evidence="6" type="ORF">GQ26_0030180</name>
</gene>
<keyword evidence="1" id="KW-0805">Transcription regulation</keyword>
<dbReference type="PANTHER" id="PTHR47840">
    <property type="entry name" value="ZN(II)2CYS6 TRANSCRIPTION FACTOR (EUROFUNG)-RELATED"/>
    <property type="match status" value="1"/>
</dbReference>
<reference evidence="6" key="1">
    <citation type="journal article" date="2014" name="PLoS Genet.">
        <title>Signature Gene Expression Reveals Novel Clues to the Molecular Mechanisms of Dimorphic Transition in Penicillium marneffei.</title>
        <authorList>
            <person name="Yang E."/>
            <person name="Wang G."/>
            <person name="Cai J."/>
            <person name="Woo P.C."/>
            <person name="Lau S.K."/>
            <person name="Yuen K.-Y."/>
            <person name="Chow W.-N."/>
            <person name="Lin X."/>
        </authorList>
    </citation>
    <scope>NUCLEOTIDE SEQUENCE [LARGE SCALE GENOMIC DNA]</scope>
    <source>
        <strain evidence="6">PM1</strain>
    </source>
</reference>
<proteinExistence type="predicted"/>
<keyword evidence="2" id="KW-0238">DNA-binding</keyword>
<comment type="caution">
    <text evidence="6">The sequence shown here is derived from an EMBL/GenBank/DDBJ whole genome shotgun (WGS) entry which is preliminary data.</text>
</comment>
<dbReference type="GO" id="GO:0003677">
    <property type="term" value="F:DNA binding"/>
    <property type="evidence" value="ECO:0007669"/>
    <property type="project" value="UniProtKB-KW"/>
</dbReference>
<dbReference type="SUPFAM" id="SSF57701">
    <property type="entry name" value="Zn2/Cys6 DNA-binding domain"/>
    <property type="match status" value="1"/>
</dbReference>
<keyword evidence="3" id="KW-0804">Transcription</keyword>
<dbReference type="PROSITE" id="PS50048">
    <property type="entry name" value="ZN2_CY6_FUNGAL_2"/>
    <property type="match status" value="1"/>
</dbReference>
<dbReference type="Pfam" id="PF00172">
    <property type="entry name" value="Zn_clus"/>
    <property type="match status" value="1"/>
</dbReference>
<dbReference type="AlphaFoldDB" id="A0A093Y3K0"/>
<evidence type="ECO:0000256" key="2">
    <source>
        <dbReference type="ARBA" id="ARBA00023125"/>
    </source>
</evidence>
<dbReference type="EMBL" id="JPOX01000003">
    <property type="protein sequence ID" value="KFX52043.1"/>
    <property type="molecule type" value="Genomic_DNA"/>
</dbReference>
<dbReference type="InterPro" id="IPR036864">
    <property type="entry name" value="Zn2-C6_fun-type_DNA-bd_sf"/>
</dbReference>
<dbReference type="GO" id="GO:0000981">
    <property type="term" value="F:DNA-binding transcription factor activity, RNA polymerase II-specific"/>
    <property type="evidence" value="ECO:0007669"/>
    <property type="project" value="InterPro"/>
</dbReference>
<dbReference type="SMART" id="SM00066">
    <property type="entry name" value="GAL4"/>
    <property type="match status" value="1"/>
</dbReference>
<evidence type="ECO:0000256" key="4">
    <source>
        <dbReference type="ARBA" id="ARBA00023242"/>
    </source>
</evidence>
<dbReference type="Gene3D" id="4.10.240.10">
    <property type="entry name" value="Zn(2)-C6 fungal-type DNA-binding domain"/>
    <property type="match status" value="1"/>
</dbReference>
<dbReference type="CDD" id="cd00067">
    <property type="entry name" value="GAL4"/>
    <property type="match status" value="1"/>
</dbReference>
<dbReference type="PANTHER" id="PTHR47840:SF1">
    <property type="entry name" value="ZN(II)2CYS6 TRANSCRIPTION FACTOR (EUROFUNG)"/>
    <property type="match status" value="1"/>
</dbReference>
<feature type="domain" description="Zn(2)-C6 fungal-type" evidence="5">
    <location>
        <begin position="44"/>
        <end position="77"/>
    </location>
</feature>
<dbReference type="PROSITE" id="PS00463">
    <property type="entry name" value="ZN2_CY6_FUNGAL_1"/>
    <property type="match status" value="1"/>
</dbReference>
<name>A0A093Y3K0_TALMA</name>